<dbReference type="InterPro" id="IPR002889">
    <property type="entry name" value="WSC_carb-bd"/>
</dbReference>
<keyword evidence="2" id="KW-0812">Transmembrane</keyword>
<evidence type="ECO:0000256" key="6">
    <source>
        <dbReference type="ARBA" id="ARBA00023180"/>
    </source>
</evidence>
<evidence type="ECO:0000256" key="3">
    <source>
        <dbReference type="ARBA" id="ARBA00022729"/>
    </source>
</evidence>
<dbReference type="EMBL" id="CAUWAG010000014">
    <property type="protein sequence ID" value="CAJ2510387.1"/>
    <property type="molecule type" value="Genomic_DNA"/>
</dbReference>
<accession>A0AAI8VSR1</accession>
<feature type="domain" description="WSC" evidence="8">
    <location>
        <begin position="39"/>
        <end position="130"/>
    </location>
</feature>
<evidence type="ECO:0000313" key="10">
    <source>
        <dbReference type="Proteomes" id="UP001295740"/>
    </source>
</evidence>
<comment type="subcellular location">
    <subcellularLocation>
        <location evidence="1">Membrane</location>
        <topology evidence="1">Single-pass membrane protein</topology>
    </subcellularLocation>
</comment>
<dbReference type="Proteomes" id="UP001295740">
    <property type="component" value="Unassembled WGS sequence"/>
</dbReference>
<dbReference type="PROSITE" id="PS51212">
    <property type="entry name" value="WSC"/>
    <property type="match status" value="2"/>
</dbReference>
<dbReference type="Pfam" id="PF01822">
    <property type="entry name" value="WSC"/>
    <property type="match status" value="2"/>
</dbReference>
<sequence>MLSITSTFALLTSLGAVTLASAQTNFEGANLQPNTKVGDYQYLGCANEVPGRTLTAISFSNDSMKIEDCQAYCTKNNYRLSGVEYGQECYCGRFIAIPAALGAYQCNMGCGGNKKQICGGSNRVSIFNNTNINAVAAAPKLTGTWQYQSCFMEPQNSRALDILIKADDNMTIEMCTQACGDAKYPYAGVEYGRECYCGATQSPNLQDASDPTCSMQCDFPCGGNAQQICGGRLTIGIYKNTAKSKMSRAAVMGARKGRFVKVVKESEVAAEGQ</sequence>
<protein>
    <submittedName>
        <fullName evidence="9">Uu.00g050900.m01.CDS01</fullName>
    </submittedName>
</protein>
<dbReference type="PANTHER" id="PTHR24269:SF16">
    <property type="entry name" value="PROTEIN SLG1"/>
    <property type="match status" value="1"/>
</dbReference>
<feature type="signal peptide" evidence="7">
    <location>
        <begin position="1"/>
        <end position="22"/>
    </location>
</feature>
<feature type="chain" id="PRO_5042495843" evidence="7">
    <location>
        <begin position="23"/>
        <end position="273"/>
    </location>
</feature>
<keyword evidence="5" id="KW-0472">Membrane</keyword>
<dbReference type="SMART" id="SM00321">
    <property type="entry name" value="WSC"/>
    <property type="match status" value="2"/>
</dbReference>
<dbReference type="AlphaFoldDB" id="A0AAI8VSR1"/>
<evidence type="ECO:0000256" key="2">
    <source>
        <dbReference type="ARBA" id="ARBA00022692"/>
    </source>
</evidence>
<comment type="caution">
    <text evidence="9">The sequence shown here is derived from an EMBL/GenBank/DDBJ whole genome shotgun (WGS) entry which is preliminary data.</text>
</comment>
<evidence type="ECO:0000256" key="5">
    <source>
        <dbReference type="ARBA" id="ARBA00023136"/>
    </source>
</evidence>
<dbReference type="GO" id="GO:0005886">
    <property type="term" value="C:plasma membrane"/>
    <property type="evidence" value="ECO:0007669"/>
    <property type="project" value="TreeGrafter"/>
</dbReference>
<evidence type="ECO:0000256" key="4">
    <source>
        <dbReference type="ARBA" id="ARBA00022989"/>
    </source>
</evidence>
<evidence type="ECO:0000313" key="9">
    <source>
        <dbReference type="EMBL" id="CAJ2510387.1"/>
    </source>
</evidence>
<keyword evidence="10" id="KW-1185">Reference proteome</keyword>
<keyword evidence="6" id="KW-0325">Glycoprotein</keyword>
<keyword evidence="4" id="KW-1133">Transmembrane helix</keyword>
<evidence type="ECO:0000256" key="1">
    <source>
        <dbReference type="ARBA" id="ARBA00004167"/>
    </source>
</evidence>
<proteinExistence type="predicted"/>
<gene>
    <name evidence="9" type="ORF">KHLLAP_LOCUS10855</name>
</gene>
<reference evidence="9" key="1">
    <citation type="submission" date="2023-10" db="EMBL/GenBank/DDBJ databases">
        <authorList>
            <person name="Hackl T."/>
        </authorList>
    </citation>
    <scope>NUCLEOTIDE SEQUENCE</scope>
</reference>
<evidence type="ECO:0000256" key="7">
    <source>
        <dbReference type="SAM" id="SignalP"/>
    </source>
</evidence>
<organism evidence="9 10">
    <name type="scientific">Anthostomella pinea</name>
    <dbReference type="NCBI Taxonomy" id="933095"/>
    <lineage>
        <taxon>Eukaryota</taxon>
        <taxon>Fungi</taxon>
        <taxon>Dikarya</taxon>
        <taxon>Ascomycota</taxon>
        <taxon>Pezizomycotina</taxon>
        <taxon>Sordariomycetes</taxon>
        <taxon>Xylariomycetidae</taxon>
        <taxon>Xylariales</taxon>
        <taxon>Xylariaceae</taxon>
        <taxon>Anthostomella</taxon>
    </lineage>
</organism>
<name>A0AAI8VSR1_9PEZI</name>
<dbReference type="PANTHER" id="PTHR24269">
    <property type="entry name" value="KREMEN PROTEIN"/>
    <property type="match status" value="1"/>
</dbReference>
<feature type="domain" description="WSC" evidence="8">
    <location>
        <begin position="144"/>
        <end position="241"/>
    </location>
</feature>
<keyword evidence="3 7" id="KW-0732">Signal</keyword>
<evidence type="ECO:0000259" key="8">
    <source>
        <dbReference type="PROSITE" id="PS51212"/>
    </source>
</evidence>
<dbReference type="InterPro" id="IPR051836">
    <property type="entry name" value="Kremen_rcpt"/>
</dbReference>